<keyword evidence="2" id="KW-1185">Reference proteome</keyword>
<dbReference type="InParanoid" id="A0A369JQ18"/>
<evidence type="ECO:0000313" key="1">
    <source>
        <dbReference type="EMBL" id="RDB23928.1"/>
    </source>
</evidence>
<proteinExistence type="predicted"/>
<name>A0A369JQ18_HYPMA</name>
<gene>
    <name evidence="1" type="ORF">Hypma_009242</name>
</gene>
<dbReference type="Proteomes" id="UP000076154">
    <property type="component" value="Unassembled WGS sequence"/>
</dbReference>
<dbReference type="EMBL" id="LUEZ02000046">
    <property type="protein sequence ID" value="RDB23928.1"/>
    <property type="molecule type" value="Genomic_DNA"/>
</dbReference>
<organism evidence="1 2">
    <name type="scientific">Hypsizygus marmoreus</name>
    <name type="common">White beech mushroom</name>
    <name type="synonym">Agaricus marmoreus</name>
    <dbReference type="NCBI Taxonomy" id="39966"/>
    <lineage>
        <taxon>Eukaryota</taxon>
        <taxon>Fungi</taxon>
        <taxon>Dikarya</taxon>
        <taxon>Basidiomycota</taxon>
        <taxon>Agaricomycotina</taxon>
        <taxon>Agaricomycetes</taxon>
        <taxon>Agaricomycetidae</taxon>
        <taxon>Agaricales</taxon>
        <taxon>Tricholomatineae</taxon>
        <taxon>Lyophyllaceae</taxon>
        <taxon>Hypsizygus</taxon>
    </lineage>
</organism>
<dbReference type="AlphaFoldDB" id="A0A369JQ18"/>
<evidence type="ECO:0000313" key="2">
    <source>
        <dbReference type="Proteomes" id="UP000076154"/>
    </source>
</evidence>
<protein>
    <submittedName>
        <fullName evidence="1">Uncharacterized protein</fullName>
    </submittedName>
</protein>
<reference evidence="1" key="1">
    <citation type="submission" date="2018-04" db="EMBL/GenBank/DDBJ databases">
        <title>Whole genome sequencing of Hypsizygus marmoreus.</title>
        <authorList>
            <person name="Choi I.-G."/>
            <person name="Min B."/>
            <person name="Kim J.-G."/>
            <person name="Kim S."/>
            <person name="Oh Y.-L."/>
            <person name="Kong W.-S."/>
            <person name="Park H."/>
            <person name="Jeong J."/>
            <person name="Song E.-S."/>
        </authorList>
    </citation>
    <scope>NUCLEOTIDE SEQUENCE [LARGE SCALE GENOMIC DNA]</scope>
    <source>
        <strain evidence="1">51987-8</strain>
    </source>
</reference>
<sequence length="91" mass="10136">MAAHTKADRDEQPEVTIVNINSETNPTTFRVSHDDISSPTTLLKVAQFLQAEDALIINLSLSPKHLTIVAGLKDDWIQRFQLAVQEGWQPA</sequence>
<comment type="caution">
    <text evidence="1">The sequence shown here is derived from an EMBL/GenBank/DDBJ whole genome shotgun (WGS) entry which is preliminary data.</text>
</comment>
<dbReference type="OrthoDB" id="2978650at2759"/>
<accession>A0A369JQ18</accession>